<sequence>MTWGVPTPLDEELDRIMCIDGLPVTFWIGGIARSLWFFSDGGEPRQRVNIGVRLLCEGDLESAHALVNGRSRPPINDMPNAVYAGKLMTSRSKGDPALTAAPFTRVYDATERFGPKTTMDTISAATISKNDVVLVECQLKRWKVGDKAKYSNKWVTWRCGFELSSVSLLYIAPDTSTDAYIDVDAETAFM</sequence>
<dbReference type="OMA" id="RIMCIDG"/>
<dbReference type="OrthoDB" id="2804655at2759"/>
<evidence type="ECO:0000313" key="2">
    <source>
        <dbReference type="Proteomes" id="UP000092993"/>
    </source>
</evidence>
<dbReference type="Proteomes" id="UP000092993">
    <property type="component" value="Unassembled WGS sequence"/>
</dbReference>
<gene>
    <name evidence="1" type="ORF">A0H81_12999</name>
</gene>
<accession>A0A1C7LQE5</accession>
<name>A0A1C7LQE5_GRIFR</name>
<protein>
    <submittedName>
        <fullName evidence="1">Uncharacterized protein</fullName>
    </submittedName>
</protein>
<comment type="caution">
    <text evidence="1">The sequence shown here is derived from an EMBL/GenBank/DDBJ whole genome shotgun (WGS) entry which is preliminary data.</text>
</comment>
<dbReference type="AlphaFoldDB" id="A0A1C7LQE5"/>
<proteinExistence type="predicted"/>
<reference evidence="1 2" key="1">
    <citation type="submission" date="2016-03" db="EMBL/GenBank/DDBJ databases">
        <title>Whole genome sequencing of Grifola frondosa 9006-11.</title>
        <authorList>
            <person name="Min B."/>
            <person name="Park H."/>
            <person name="Kim J.-G."/>
            <person name="Cho H."/>
            <person name="Oh Y.-L."/>
            <person name="Kong W.-S."/>
            <person name="Choi I.-G."/>
        </authorList>
    </citation>
    <scope>NUCLEOTIDE SEQUENCE [LARGE SCALE GENOMIC DNA]</scope>
    <source>
        <strain evidence="1 2">9006-11</strain>
    </source>
</reference>
<evidence type="ECO:0000313" key="1">
    <source>
        <dbReference type="EMBL" id="OBZ66981.1"/>
    </source>
</evidence>
<organism evidence="1 2">
    <name type="scientific">Grifola frondosa</name>
    <name type="common">Maitake</name>
    <name type="synonym">Polyporus frondosus</name>
    <dbReference type="NCBI Taxonomy" id="5627"/>
    <lineage>
        <taxon>Eukaryota</taxon>
        <taxon>Fungi</taxon>
        <taxon>Dikarya</taxon>
        <taxon>Basidiomycota</taxon>
        <taxon>Agaricomycotina</taxon>
        <taxon>Agaricomycetes</taxon>
        <taxon>Polyporales</taxon>
        <taxon>Grifolaceae</taxon>
        <taxon>Grifola</taxon>
    </lineage>
</organism>
<keyword evidence="2" id="KW-1185">Reference proteome</keyword>
<dbReference type="EMBL" id="LUGG01000025">
    <property type="protein sequence ID" value="OBZ66981.1"/>
    <property type="molecule type" value="Genomic_DNA"/>
</dbReference>